<evidence type="ECO:0000313" key="3">
    <source>
        <dbReference type="EMBL" id="CAK9026960.1"/>
    </source>
</evidence>
<gene>
    <name evidence="3" type="ORF">SCF082_LOCUS17724</name>
</gene>
<feature type="compositionally biased region" description="Acidic residues" evidence="1">
    <location>
        <begin position="140"/>
        <end position="151"/>
    </location>
</feature>
<proteinExistence type="predicted"/>
<feature type="signal peptide" evidence="2">
    <location>
        <begin position="1"/>
        <end position="18"/>
    </location>
</feature>
<feature type="chain" id="PRO_5045116117" evidence="2">
    <location>
        <begin position="19"/>
        <end position="151"/>
    </location>
</feature>
<evidence type="ECO:0000256" key="2">
    <source>
        <dbReference type="SAM" id="SignalP"/>
    </source>
</evidence>
<evidence type="ECO:0000256" key="1">
    <source>
        <dbReference type="SAM" id="MobiDB-lite"/>
    </source>
</evidence>
<dbReference type="Proteomes" id="UP001642464">
    <property type="component" value="Unassembled WGS sequence"/>
</dbReference>
<keyword evidence="4" id="KW-1185">Reference proteome</keyword>
<keyword evidence="2" id="KW-0732">Signal</keyword>
<comment type="caution">
    <text evidence="3">The sequence shown here is derived from an EMBL/GenBank/DDBJ whole genome shotgun (WGS) entry which is preliminary data.</text>
</comment>
<sequence>MVAAVILLQVLLPFVPLAERVSESLKTAESLRHDPEEEDPFPIYASTQNRAAELKKLSLLLKKHVDPAGPLQKSATQFRESDQEYSDAAHGLFKSLNKFQDSISEFRGKVADANSHKVDTIKEKMSAKLPGVRGPHPQDEYSEVDDEVEST</sequence>
<dbReference type="EMBL" id="CAXAMM010011769">
    <property type="protein sequence ID" value="CAK9026960.1"/>
    <property type="molecule type" value="Genomic_DNA"/>
</dbReference>
<evidence type="ECO:0000313" key="4">
    <source>
        <dbReference type="Proteomes" id="UP001642464"/>
    </source>
</evidence>
<organism evidence="3 4">
    <name type="scientific">Durusdinium trenchii</name>
    <dbReference type="NCBI Taxonomy" id="1381693"/>
    <lineage>
        <taxon>Eukaryota</taxon>
        <taxon>Sar</taxon>
        <taxon>Alveolata</taxon>
        <taxon>Dinophyceae</taxon>
        <taxon>Suessiales</taxon>
        <taxon>Symbiodiniaceae</taxon>
        <taxon>Durusdinium</taxon>
    </lineage>
</organism>
<feature type="region of interest" description="Disordered" evidence="1">
    <location>
        <begin position="124"/>
        <end position="151"/>
    </location>
</feature>
<protein>
    <submittedName>
        <fullName evidence="3">Uncharacterized protein</fullName>
    </submittedName>
</protein>
<reference evidence="3 4" key="1">
    <citation type="submission" date="2024-02" db="EMBL/GenBank/DDBJ databases">
        <authorList>
            <person name="Chen Y."/>
            <person name="Shah S."/>
            <person name="Dougan E. K."/>
            <person name="Thang M."/>
            <person name="Chan C."/>
        </authorList>
    </citation>
    <scope>NUCLEOTIDE SEQUENCE [LARGE SCALE GENOMIC DNA]</scope>
</reference>
<name>A0ABP0KL09_9DINO</name>
<accession>A0ABP0KL09</accession>